<name>I2GXW3_HENB6</name>
<dbReference type="Proteomes" id="UP000002866">
    <property type="component" value="Chromosome 2"/>
</dbReference>
<evidence type="ECO:0000256" key="2">
    <source>
        <dbReference type="ARBA" id="ARBA00009801"/>
    </source>
</evidence>
<feature type="compositionally biased region" description="Acidic residues" evidence="9">
    <location>
        <begin position="93"/>
        <end position="116"/>
    </location>
</feature>
<dbReference type="PANTHER" id="PTHR31633:SF1">
    <property type="entry name" value="H_ACA RIBONUCLEOPROTEIN COMPLEX NON-CORE SUBUNIT NAF1"/>
    <property type="match status" value="1"/>
</dbReference>
<keyword evidence="4" id="KW-0690">Ribosome biogenesis</keyword>
<dbReference type="GO" id="GO:0006364">
    <property type="term" value="P:rRNA processing"/>
    <property type="evidence" value="ECO:0007669"/>
    <property type="project" value="UniProtKB-KW"/>
</dbReference>
<proteinExistence type="inferred from homology"/>
<dbReference type="SUPFAM" id="SSF50447">
    <property type="entry name" value="Translation proteins"/>
    <property type="match status" value="1"/>
</dbReference>
<keyword evidence="5" id="KW-0698">rRNA processing</keyword>
<feature type="compositionally biased region" description="Low complexity" evidence="9">
    <location>
        <begin position="76"/>
        <end position="92"/>
    </location>
</feature>
<evidence type="ECO:0000256" key="8">
    <source>
        <dbReference type="ARBA" id="ARBA00023242"/>
    </source>
</evidence>
<evidence type="ECO:0000256" key="5">
    <source>
        <dbReference type="ARBA" id="ARBA00022552"/>
    </source>
</evidence>
<evidence type="ECO:0000313" key="11">
    <source>
        <dbReference type="Proteomes" id="UP000002866"/>
    </source>
</evidence>
<dbReference type="GO" id="GO:0000493">
    <property type="term" value="P:box H/ACA snoRNP assembly"/>
    <property type="evidence" value="ECO:0007669"/>
    <property type="project" value="InterPro"/>
</dbReference>
<dbReference type="InterPro" id="IPR040309">
    <property type="entry name" value="Naf1"/>
</dbReference>
<keyword evidence="8" id="KW-0539">Nucleus</keyword>
<keyword evidence="7" id="KW-0694">RNA-binding</keyword>
<dbReference type="eggNOG" id="KOG2236">
    <property type="taxonomic scope" value="Eukaryota"/>
</dbReference>
<feature type="compositionally biased region" description="Basic residues" evidence="9">
    <location>
        <begin position="270"/>
        <end position="280"/>
    </location>
</feature>
<dbReference type="Pfam" id="PF04410">
    <property type="entry name" value="Gar1"/>
    <property type="match status" value="1"/>
</dbReference>
<protein>
    <recommendedName>
        <fullName evidence="3">H/ACA ribonucleoprotein complex non-core subunit NAF1</fullName>
    </recommendedName>
</protein>
<dbReference type="InterPro" id="IPR007504">
    <property type="entry name" value="H/ACA_rnp_Gar1/Naf1"/>
</dbReference>
<sequence length="502" mass="55641">MSDDLFSKALANPEATVEVNLPEVALKGNESASESESESEGENKSASESESEGENKSASESESEGENKSESKNKNKSNSASASDSDSSSDSSSDNEEEEEEGSSVEEGVVDEEEEGSSAPIRSAHEIVEEVVEIPNDYKIDKKTNIQYIGTIHSIFEKSMIIHANGSGEQRVLKDGSIFCFEDHRAIGRLMEVFGPLQSPYYRVGMSSGVEEESKDLVGEKAFIVMPDSRWVDTFELKKVKGSDASNGFDEEVAPEEQEFSDDEEERKFKSSKKNKKNKRKNDGDGGSGGGKMKMNKVYNAQPMKIPKGMMETNVNANIGYRSRNHRGTTSGSNMPVSMPIPQGVPQGMPQGLPPPMPQSVPHGVPQGIPNMNMPIQYGNMPMQYGNMPYNNMPYPNMPYPNMPYGNMPPPNMPQNMPLPNIPQNMPPPNMPQNMPYMNMPQHMPPQNMPYMNNNTQSIPPPMPPPPNYQQPNMDQVYQLHNILLKQAQKKPDVKEQDDVEY</sequence>
<dbReference type="GO" id="GO:0005732">
    <property type="term" value="C:sno(s)RNA-containing ribonucleoprotein complex"/>
    <property type="evidence" value="ECO:0007669"/>
    <property type="project" value="InterPro"/>
</dbReference>
<evidence type="ECO:0000256" key="1">
    <source>
        <dbReference type="ARBA" id="ARBA00004123"/>
    </source>
</evidence>
<accession>I2GXW3</accession>
<dbReference type="RefSeq" id="XP_004178484.1">
    <property type="nucleotide sequence ID" value="XM_004178436.1"/>
</dbReference>
<dbReference type="KEGG" id="tbl:TBLA_0B01220"/>
<feature type="compositionally biased region" description="Acidic residues" evidence="9">
    <location>
        <begin position="249"/>
        <end position="265"/>
    </location>
</feature>
<evidence type="ECO:0000256" key="7">
    <source>
        <dbReference type="ARBA" id="ARBA00022884"/>
    </source>
</evidence>
<comment type="similarity">
    <text evidence="2">Belongs to the NAF1 family.</text>
</comment>
<dbReference type="STRING" id="1071380.I2GXW3"/>
<feature type="region of interest" description="Disordered" evidence="9">
    <location>
        <begin position="244"/>
        <end position="295"/>
    </location>
</feature>
<dbReference type="AlphaFoldDB" id="I2GXW3"/>
<dbReference type="InParanoid" id="I2GXW3"/>
<evidence type="ECO:0000256" key="9">
    <source>
        <dbReference type="SAM" id="MobiDB-lite"/>
    </source>
</evidence>
<evidence type="ECO:0000256" key="3">
    <source>
        <dbReference type="ARBA" id="ARBA00021438"/>
    </source>
</evidence>
<reference evidence="10 11" key="1">
    <citation type="journal article" date="2011" name="Proc. Natl. Acad. Sci. U.S.A.">
        <title>Evolutionary erosion of yeast sex chromosomes by mating-type switching accidents.</title>
        <authorList>
            <person name="Gordon J.L."/>
            <person name="Armisen D."/>
            <person name="Proux-Wera E."/>
            <person name="Oheigeartaigh S.S."/>
            <person name="Byrne K.P."/>
            <person name="Wolfe K.H."/>
        </authorList>
    </citation>
    <scope>NUCLEOTIDE SEQUENCE [LARGE SCALE GENOMIC DNA]</scope>
    <source>
        <strain evidence="11">ATCC 34711 / CBS 6284 / DSM 70876 / NBRC 10599 / NRRL Y-10934 / UCD 77-7</strain>
    </source>
</reference>
<dbReference type="Gene3D" id="2.40.10.230">
    <property type="entry name" value="Probable tRNA pseudouridine synthase domain"/>
    <property type="match status" value="1"/>
</dbReference>
<evidence type="ECO:0000256" key="4">
    <source>
        <dbReference type="ARBA" id="ARBA00022517"/>
    </source>
</evidence>
<dbReference type="HOGENOM" id="CLU_025072_1_0_1"/>
<dbReference type="InterPro" id="IPR009000">
    <property type="entry name" value="Transl_B-barrel_sf"/>
</dbReference>
<dbReference type="OrthoDB" id="21550at2759"/>
<dbReference type="InterPro" id="IPR038664">
    <property type="entry name" value="Gar1/Naf1_Cbf5-bd_sf"/>
</dbReference>
<organism evidence="10 11">
    <name type="scientific">Henningerozyma blattae (strain ATCC 34711 / CBS 6284 / DSM 70876 / NBRC 10599 / NRRL Y-10934 / UCD 77-7)</name>
    <name type="common">Yeast</name>
    <name type="synonym">Tetrapisispora blattae</name>
    <dbReference type="NCBI Taxonomy" id="1071380"/>
    <lineage>
        <taxon>Eukaryota</taxon>
        <taxon>Fungi</taxon>
        <taxon>Dikarya</taxon>
        <taxon>Ascomycota</taxon>
        <taxon>Saccharomycotina</taxon>
        <taxon>Saccharomycetes</taxon>
        <taxon>Saccharomycetales</taxon>
        <taxon>Saccharomycetaceae</taxon>
        <taxon>Henningerozyma</taxon>
    </lineage>
</organism>
<keyword evidence="11" id="KW-1185">Reference proteome</keyword>
<dbReference type="PANTHER" id="PTHR31633">
    <property type="entry name" value="H/ACA RIBONUCLEOPROTEIN COMPLEX NON-CORE SUBUNIT NAF1"/>
    <property type="match status" value="1"/>
</dbReference>
<comment type="subcellular location">
    <subcellularLocation>
        <location evidence="1">Nucleus</location>
    </subcellularLocation>
</comment>
<feature type="region of interest" description="Disordered" evidence="9">
    <location>
        <begin position="1"/>
        <end position="124"/>
    </location>
</feature>
<feature type="compositionally biased region" description="Basic and acidic residues" evidence="9">
    <location>
        <begin position="41"/>
        <end position="73"/>
    </location>
</feature>
<dbReference type="GeneID" id="14494207"/>
<keyword evidence="6" id="KW-0597">Phosphoprotein</keyword>
<evidence type="ECO:0000313" key="10">
    <source>
        <dbReference type="EMBL" id="CCH58965.1"/>
    </source>
</evidence>
<dbReference type="EMBL" id="HE806317">
    <property type="protein sequence ID" value="CCH58965.1"/>
    <property type="molecule type" value="Genomic_DNA"/>
</dbReference>
<dbReference type="GO" id="GO:0005634">
    <property type="term" value="C:nucleus"/>
    <property type="evidence" value="ECO:0007669"/>
    <property type="project" value="UniProtKB-SubCell"/>
</dbReference>
<dbReference type="GO" id="GO:0001522">
    <property type="term" value="P:pseudouridine synthesis"/>
    <property type="evidence" value="ECO:0007669"/>
    <property type="project" value="InterPro"/>
</dbReference>
<dbReference type="GO" id="GO:0003723">
    <property type="term" value="F:RNA binding"/>
    <property type="evidence" value="ECO:0007669"/>
    <property type="project" value="UniProtKB-KW"/>
</dbReference>
<dbReference type="OMA" id="WKNDDEP"/>
<gene>
    <name evidence="10" type="primary">TBLA0B01220</name>
    <name evidence="10" type="ORF">TBLA_0B01220</name>
</gene>
<evidence type="ECO:0000256" key="6">
    <source>
        <dbReference type="ARBA" id="ARBA00022553"/>
    </source>
</evidence>